<dbReference type="SUPFAM" id="SSF56112">
    <property type="entry name" value="Protein kinase-like (PK-like)"/>
    <property type="match status" value="1"/>
</dbReference>
<dbReference type="PANTHER" id="PTHR43289">
    <property type="entry name" value="MITOGEN-ACTIVATED PROTEIN KINASE KINASE KINASE 20-RELATED"/>
    <property type="match status" value="1"/>
</dbReference>
<keyword evidence="10" id="KW-1133">Transmembrane helix</keyword>
<proteinExistence type="predicted"/>
<dbReference type="Proteomes" id="UP000288246">
    <property type="component" value="Unassembled WGS sequence"/>
</dbReference>
<evidence type="ECO:0000256" key="3">
    <source>
        <dbReference type="ARBA" id="ARBA00022679"/>
    </source>
</evidence>
<comment type="caution">
    <text evidence="13">The sequence shown here is derived from an EMBL/GenBank/DDBJ whole genome shotgun (WGS) entry which is preliminary data.</text>
</comment>
<evidence type="ECO:0000256" key="9">
    <source>
        <dbReference type="SAM" id="MobiDB-lite"/>
    </source>
</evidence>
<evidence type="ECO:0000256" key="5">
    <source>
        <dbReference type="ARBA" id="ARBA00022777"/>
    </source>
</evidence>
<feature type="domain" description="PASTA" evidence="12">
    <location>
        <begin position="537"/>
        <end position="603"/>
    </location>
</feature>
<evidence type="ECO:0000259" key="11">
    <source>
        <dbReference type="PROSITE" id="PS50011"/>
    </source>
</evidence>
<dbReference type="RefSeq" id="WP_124343802.1">
    <property type="nucleotide sequence ID" value="NZ_BHYL01000258.1"/>
</dbReference>
<keyword evidence="10" id="KW-0812">Transmembrane</keyword>
<dbReference type="Pfam" id="PF03793">
    <property type="entry name" value="PASTA"/>
    <property type="match status" value="3"/>
</dbReference>
<dbReference type="Gene3D" id="3.30.10.20">
    <property type="match status" value="4"/>
</dbReference>
<gene>
    <name evidence="13" type="ORF">CTKZ_28500</name>
</gene>
<dbReference type="NCBIfam" id="NF033483">
    <property type="entry name" value="PknB_PASTA_kin"/>
    <property type="match status" value="1"/>
</dbReference>
<feature type="domain" description="PASTA" evidence="12">
    <location>
        <begin position="394"/>
        <end position="461"/>
    </location>
</feature>
<dbReference type="InterPro" id="IPR011009">
    <property type="entry name" value="Kinase-like_dom_sf"/>
</dbReference>
<reference evidence="13 14" key="1">
    <citation type="submission" date="2018-11" db="EMBL/GenBank/DDBJ databases">
        <title>Draft genome sequence of Cellulomonas takizawaensis strain TKZ-21.</title>
        <authorList>
            <person name="Yamamura H."/>
            <person name="Hayashi T."/>
            <person name="Hamada M."/>
            <person name="Serisawa Y."/>
            <person name="Matsuyama K."/>
            <person name="Nakagawa Y."/>
            <person name="Otoguro M."/>
            <person name="Yanagida F."/>
            <person name="Hayakawa M."/>
        </authorList>
    </citation>
    <scope>NUCLEOTIDE SEQUENCE [LARGE SCALE GENOMIC DNA]</scope>
    <source>
        <strain evidence="13 14">TKZ-21</strain>
    </source>
</reference>
<keyword evidence="14" id="KW-1185">Reference proteome</keyword>
<feature type="compositionally biased region" description="Acidic residues" evidence="9">
    <location>
        <begin position="306"/>
        <end position="324"/>
    </location>
</feature>
<evidence type="ECO:0000256" key="1">
    <source>
        <dbReference type="ARBA" id="ARBA00012513"/>
    </source>
</evidence>
<dbReference type="PROSITE" id="PS51178">
    <property type="entry name" value="PASTA"/>
    <property type="match status" value="3"/>
</dbReference>
<dbReference type="GO" id="GO:0004674">
    <property type="term" value="F:protein serine/threonine kinase activity"/>
    <property type="evidence" value="ECO:0007669"/>
    <property type="project" value="UniProtKB-KW"/>
</dbReference>
<dbReference type="PROSITE" id="PS50011">
    <property type="entry name" value="PROTEIN_KINASE_DOM"/>
    <property type="match status" value="1"/>
</dbReference>
<evidence type="ECO:0000259" key="12">
    <source>
        <dbReference type="PROSITE" id="PS51178"/>
    </source>
</evidence>
<protein>
    <recommendedName>
        <fullName evidence="1">non-specific serine/threonine protein kinase</fullName>
        <ecNumber evidence="1">2.7.11.1</ecNumber>
    </recommendedName>
</protein>
<dbReference type="InterPro" id="IPR000719">
    <property type="entry name" value="Prot_kinase_dom"/>
</dbReference>
<evidence type="ECO:0000256" key="4">
    <source>
        <dbReference type="ARBA" id="ARBA00022741"/>
    </source>
</evidence>
<name>A0A401V302_9CELL</name>
<evidence type="ECO:0000313" key="14">
    <source>
        <dbReference type="Proteomes" id="UP000288246"/>
    </source>
</evidence>
<dbReference type="InterPro" id="IPR005543">
    <property type="entry name" value="PASTA_dom"/>
</dbReference>
<dbReference type="AlphaFoldDB" id="A0A401V302"/>
<evidence type="ECO:0000256" key="8">
    <source>
        <dbReference type="ARBA" id="ARBA00048679"/>
    </source>
</evidence>
<dbReference type="OrthoDB" id="9762169at2"/>
<dbReference type="SUPFAM" id="SSF54184">
    <property type="entry name" value="Penicillin-binding protein 2x (pbp-2x), c-terminal domain"/>
    <property type="match status" value="1"/>
</dbReference>
<dbReference type="EMBL" id="BHYL01000258">
    <property type="protein sequence ID" value="GCD21288.1"/>
    <property type="molecule type" value="Genomic_DNA"/>
</dbReference>
<dbReference type="PROSITE" id="PS00108">
    <property type="entry name" value="PROTEIN_KINASE_ST"/>
    <property type="match status" value="1"/>
</dbReference>
<keyword evidence="3" id="KW-0808">Transferase</keyword>
<dbReference type="InterPro" id="IPR008271">
    <property type="entry name" value="Ser/Thr_kinase_AS"/>
</dbReference>
<keyword evidence="5 13" id="KW-0418">Kinase</keyword>
<dbReference type="CDD" id="cd14014">
    <property type="entry name" value="STKc_PknB_like"/>
    <property type="match status" value="1"/>
</dbReference>
<dbReference type="SMART" id="SM00740">
    <property type="entry name" value="PASTA"/>
    <property type="match status" value="4"/>
</dbReference>
<evidence type="ECO:0000256" key="6">
    <source>
        <dbReference type="ARBA" id="ARBA00022840"/>
    </source>
</evidence>
<feature type="region of interest" description="Disordered" evidence="9">
    <location>
        <begin position="297"/>
        <end position="336"/>
    </location>
</feature>
<comment type="catalytic activity">
    <reaction evidence="8">
        <text>L-seryl-[protein] + ATP = O-phospho-L-seryl-[protein] + ADP + H(+)</text>
        <dbReference type="Rhea" id="RHEA:17989"/>
        <dbReference type="Rhea" id="RHEA-COMP:9863"/>
        <dbReference type="Rhea" id="RHEA-COMP:11604"/>
        <dbReference type="ChEBI" id="CHEBI:15378"/>
        <dbReference type="ChEBI" id="CHEBI:29999"/>
        <dbReference type="ChEBI" id="CHEBI:30616"/>
        <dbReference type="ChEBI" id="CHEBI:83421"/>
        <dbReference type="ChEBI" id="CHEBI:456216"/>
        <dbReference type="EC" id="2.7.11.1"/>
    </reaction>
</comment>
<keyword evidence="6" id="KW-0067">ATP-binding</keyword>
<accession>A0A401V302</accession>
<dbReference type="FunFam" id="1.10.510.10:FF:000021">
    <property type="entry name" value="Serine/threonine protein kinase"/>
    <property type="match status" value="1"/>
</dbReference>
<dbReference type="Pfam" id="PF00069">
    <property type="entry name" value="Pkinase"/>
    <property type="match status" value="1"/>
</dbReference>
<evidence type="ECO:0000256" key="7">
    <source>
        <dbReference type="ARBA" id="ARBA00047899"/>
    </source>
</evidence>
<keyword evidence="2 13" id="KW-0723">Serine/threonine-protein kinase</keyword>
<evidence type="ECO:0000256" key="2">
    <source>
        <dbReference type="ARBA" id="ARBA00022527"/>
    </source>
</evidence>
<evidence type="ECO:0000313" key="13">
    <source>
        <dbReference type="EMBL" id="GCD21288.1"/>
    </source>
</evidence>
<dbReference type="Gene3D" id="3.30.200.20">
    <property type="entry name" value="Phosphorylase Kinase, domain 1"/>
    <property type="match status" value="1"/>
</dbReference>
<evidence type="ECO:0000256" key="10">
    <source>
        <dbReference type="SAM" id="Phobius"/>
    </source>
</evidence>
<dbReference type="CDD" id="cd06577">
    <property type="entry name" value="PASTA_pknB"/>
    <property type="match status" value="4"/>
</dbReference>
<dbReference type="FunFam" id="3.30.200.20:FF:000035">
    <property type="entry name" value="Serine/threonine protein kinase Stk1"/>
    <property type="match status" value="1"/>
</dbReference>
<keyword evidence="4" id="KW-0547">Nucleotide-binding</keyword>
<dbReference type="SMART" id="SM00220">
    <property type="entry name" value="S_TKc"/>
    <property type="match status" value="1"/>
</dbReference>
<dbReference type="GO" id="GO:0045717">
    <property type="term" value="P:negative regulation of fatty acid biosynthetic process"/>
    <property type="evidence" value="ECO:0007669"/>
    <property type="project" value="UniProtKB-ARBA"/>
</dbReference>
<keyword evidence="10" id="KW-0472">Membrane</keyword>
<dbReference type="Gene3D" id="1.10.510.10">
    <property type="entry name" value="Transferase(Phosphotransferase) domain 1"/>
    <property type="match status" value="1"/>
</dbReference>
<comment type="catalytic activity">
    <reaction evidence="7">
        <text>L-threonyl-[protein] + ATP = O-phospho-L-threonyl-[protein] + ADP + H(+)</text>
        <dbReference type="Rhea" id="RHEA:46608"/>
        <dbReference type="Rhea" id="RHEA-COMP:11060"/>
        <dbReference type="Rhea" id="RHEA-COMP:11605"/>
        <dbReference type="ChEBI" id="CHEBI:15378"/>
        <dbReference type="ChEBI" id="CHEBI:30013"/>
        <dbReference type="ChEBI" id="CHEBI:30616"/>
        <dbReference type="ChEBI" id="CHEBI:61977"/>
        <dbReference type="ChEBI" id="CHEBI:456216"/>
        <dbReference type="EC" id="2.7.11.1"/>
    </reaction>
</comment>
<dbReference type="PANTHER" id="PTHR43289:SF34">
    <property type="entry name" value="SERINE_THREONINE-PROTEIN KINASE YBDM-RELATED"/>
    <property type="match status" value="1"/>
</dbReference>
<organism evidence="13 14">
    <name type="scientific">Cellulomonas algicola</name>
    <dbReference type="NCBI Taxonomy" id="2071633"/>
    <lineage>
        <taxon>Bacteria</taxon>
        <taxon>Bacillati</taxon>
        <taxon>Actinomycetota</taxon>
        <taxon>Actinomycetes</taxon>
        <taxon>Micrococcales</taxon>
        <taxon>Cellulomonadaceae</taxon>
        <taxon>Cellulomonas</taxon>
    </lineage>
</organism>
<sequence length="667" mass="69844">MGATVTDPLVGRLVDGRYEIVSRIARGGMATVYLAVDRRLDRDVALKVMHPHLAEGTSGADFVARFRREARTAARLTHPGLVGVFDQGLDGETSYLTMEYVDGSNLRRRIAEQGALTVGETLRVTEAVLDALAAAHRVGLVHRDIKPENVLLASDDRVKLADFGLARAVTEVTSTTTGTVLGTVAYLAPELVVRGASDARTDVYACGILLYEMLVGAQPFTGETPIQVAFQHVNNDIPAPSDAVSWLPAEVDELVAALAARSPDDRPLDAAAALTLVRRTRASLDAETLARRADVEPSIALPAATDPDETDLDAEAEPTDDVPTDETTRLPVPRPSGATVALPIGLGAAPPSAPVSVVDTAPPPRRRRVRVLAMLLVLLLALGGLGTWWYLRVGPGAWTTVPSVLQVTEDEAKAALDDAGLDASRVEAFDPTAPVGTVVASDPAVGERVRKEGVVELTVSKGPDYVNVPQGVVNELQANAEKTLADAGLKATYPPAEYHDTVPNGVVISATLPDGSPADPGVRSTRGTEVALVVSKGPAPVTVVSVVNEPLDGATATLDGLGLKVATAEAFSDTVEAGHVISQDPPDKTQLFRGDTVTLTVSKGPELFEIPKLIGMQYDEAAAALTALGMEPKRSNVLGGIFGTVRDQSVGSGQKVAKGTVITLTVV</sequence>
<feature type="domain" description="Protein kinase" evidence="11">
    <location>
        <begin position="18"/>
        <end position="284"/>
    </location>
</feature>
<feature type="domain" description="PASTA" evidence="12">
    <location>
        <begin position="604"/>
        <end position="667"/>
    </location>
</feature>
<feature type="transmembrane region" description="Helical" evidence="10">
    <location>
        <begin position="371"/>
        <end position="391"/>
    </location>
</feature>
<dbReference type="GO" id="GO:0005524">
    <property type="term" value="F:ATP binding"/>
    <property type="evidence" value="ECO:0007669"/>
    <property type="project" value="UniProtKB-KW"/>
</dbReference>
<dbReference type="EC" id="2.7.11.1" evidence="1"/>